<dbReference type="Proteomes" id="UP000002350">
    <property type="component" value="Chromosome"/>
</dbReference>
<gene>
    <name evidence="1" type="ordered locus">SVI_1648</name>
</gene>
<evidence type="ECO:0000313" key="1">
    <source>
        <dbReference type="EMBL" id="BAJ01619.1"/>
    </source>
</evidence>
<proteinExistence type="predicted"/>
<keyword evidence="2" id="KW-1185">Reference proteome</keyword>
<dbReference type="EMBL" id="AP011177">
    <property type="protein sequence ID" value="BAJ01619.1"/>
    <property type="molecule type" value="Genomic_DNA"/>
</dbReference>
<dbReference type="KEGG" id="svo:SVI_1648"/>
<dbReference type="AlphaFoldDB" id="D4ZIX0"/>
<organism evidence="1 2">
    <name type="scientific">Shewanella violacea (strain JCM 10179 / CIP 106290 / LMG 19151 / DSS12)</name>
    <dbReference type="NCBI Taxonomy" id="637905"/>
    <lineage>
        <taxon>Bacteria</taxon>
        <taxon>Pseudomonadati</taxon>
        <taxon>Pseudomonadota</taxon>
        <taxon>Gammaproteobacteria</taxon>
        <taxon>Alteromonadales</taxon>
        <taxon>Shewanellaceae</taxon>
        <taxon>Shewanella</taxon>
    </lineage>
</organism>
<dbReference type="HOGENOM" id="CLU_3405418_0_0_6"/>
<protein>
    <submittedName>
        <fullName evidence="1">Uncharacterized protein</fullName>
    </submittedName>
</protein>
<evidence type="ECO:0000313" key="2">
    <source>
        <dbReference type="Proteomes" id="UP000002350"/>
    </source>
</evidence>
<sequence>MHKCTYANVNKNIMSKLAKYLYIKHLEFSR</sequence>
<accession>D4ZIX0</accession>
<reference evidence="2" key="1">
    <citation type="journal article" date="2010" name="Mol. Biosyst.">
        <title>Complete genome sequence and comparative analysis of Shewanella violacea, a psychrophilic and piezophilic bacterium from deep sea floor sediments.</title>
        <authorList>
            <person name="Aono E."/>
            <person name="Baba T."/>
            <person name="Ara T."/>
            <person name="Nishi T."/>
            <person name="Nakamichi T."/>
            <person name="Inamoto E."/>
            <person name="Toyonaga H."/>
            <person name="Hasegawa M."/>
            <person name="Takai Y."/>
            <person name="Okumura Y."/>
            <person name="Baba M."/>
            <person name="Tomita M."/>
            <person name="Kato C."/>
            <person name="Oshima T."/>
            <person name="Nakasone K."/>
            <person name="Mori H."/>
        </authorList>
    </citation>
    <scope>NUCLEOTIDE SEQUENCE [LARGE SCALE GENOMIC DNA]</scope>
    <source>
        <strain evidence="2">JCM 10179 / CIP 106290 / LMG 19151 / DSS12</strain>
    </source>
</reference>
<name>D4ZIX0_SHEVD</name>
<dbReference type="STRING" id="637905.SVI_1648"/>